<evidence type="ECO:0000313" key="4">
    <source>
        <dbReference type="Proteomes" id="UP000515152"/>
    </source>
</evidence>
<comment type="similarity">
    <text evidence="1">Belongs to the FAM124 family.</text>
</comment>
<accession>A0A6P8GH95</accession>
<dbReference type="InterPro" id="IPR046365">
    <property type="entry name" value="FAM124_dom"/>
</dbReference>
<dbReference type="PANTHER" id="PTHR14715">
    <property type="entry name" value="FAM124 DOMAIN-CONTAINING PROTEIN-RELATED"/>
    <property type="match status" value="1"/>
</dbReference>
<dbReference type="RefSeq" id="XP_031434280.1">
    <property type="nucleotide sequence ID" value="XM_031578420.2"/>
</dbReference>
<feature type="compositionally biased region" description="Polar residues" evidence="2">
    <location>
        <begin position="411"/>
        <end position="421"/>
    </location>
</feature>
<dbReference type="InterPro" id="IPR029380">
    <property type="entry name" value="FAM124"/>
</dbReference>
<protein>
    <submittedName>
        <fullName evidence="5">Protein FAM124A</fullName>
    </submittedName>
</protein>
<gene>
    <name evidence="5" type="primary">LOC116222974</name>
</gene>
<dbReference type="AlphaFoldDB" id="A0A6P8GH95"/>
<proteinExistence type="inferred from homology"/>
<feature type="domain" description="FAM124" evidence="3">
    <location>
        <begin position="35"/>
        <end position="269"/>
    </location>
</feature>
<dbReference type="GeneID" id="116222974"/>
<feature type="compositionally biased region" description="Polar residues" evidence="2">
    <location>
        <begin position="461"/>
        <end position="471"/>
    </location>
</feature>
<evidence type="ECO:0000259" key="3">
    <source>
        <dbReference type="Pfam" id="PF15067"/>
    </source>
</evidence>
<feature type="region of interest" description="Disordered" evidence="2">
    <location>
        <begin position="411"/>
        <end position="484"/>
    </location>
</feature>
<evidence type="ECO:0000313" key="5">
    <source>
        <dbReference type="RefSeq" id="XP_031434280.1"/>
    </source>
</evidence>
<dbReference type="Pfam" id="PF15067">
    <property type="entry name" value="FAM124"/>
    <property type="match status" value="1"/>
</dbReference>
<feature type="non-terminal residue" evidence="5">
    <location>
        <position position="484"/>
    </location>
</feature>
<evidence type="ECO:0000256" key="1">
    <source>
        <dbReference type="ARBA" id="ARBA00006440"/>
    </source>
</evidence>
<name>A0A6P8GH95_CLUHA</name>
<feature type="compositionally biased region" description="Low complexity" evidence="2">
    <location>
        <begin position="422"/>
        <end position="438"/>
    </location>
</feature>
<dbReference type="OrthoDB" id="10023686at2759"/>
<feature type="compositionally biased region" description="Pro residues" evidence="2">
    <location>
        <begin position="288"/>
        <end position="309"/>
    </location>
</feature>
<dbReference type="PANTHER" id="PTHR14715:SF4">
    <property type="entry name" value="PROTEIN FAM124A"/>
    <property type="match status" value="1"/>
</dbReference>
<sequence>MEKHSEDDYSYARAESGQSDYRYMSSESSEDPFRVCVHVLCEAGEAGLLQAAADELLCVVQPELRLLRVSERGPYKPRPHHTQTPPPQPALALILFLREDHAPSLQRLHSNLRQPPWRYHHTERVGGRGVSVATPACQDFYTLAPGTPLWAVRQVHYGKEVVRFTVYCRFHSYADMVRLYQLLLGQRRVVQRKEDFCFCVVFSSAHTEVQLSLKRLSPGQLPVATESALLEFRVPHVGVLIPLLPRPCTPISSLRWQTHDYDNNKILLQVQPLRVRRRHTVAQVMPHPGGPSPCPSPPPSAPPPRPPYGRGPASYRNRRYHRNSSSRSRTQTLPLAKPRPQSQNPLWELEVFREQWAGRRSRSFCAPPSVGVAAPPPFRLNVAALVGAVETDVDTGRRLSGSSLDLSVVSAYSQTNQSPHTPAQSPSPSRQSAPPRSSCISMTTTDCPPHKPLPHDGGLSWSRSEPSTHTLRNTHSHTHTQGSA</sequence>
<evidence type="ECO:0000256" key="2">
    <source>
        <dbReference type="SAM" id="MobiDB-lite"/>
    </source>
</evidence>
<dbReference type="KEGG" id="char:116222974"/>
<reference evidence="5" key="1">
    <citation type="submission" date="2025-08" db="UniProtKB">
        <authorList>
            <consortium name="RefSeq"/>
        </authorList>
    </citation>
    <scope>IDENTIFICATION</scope>
</reference>
<organism evidence="4 5">
    <name type="scientific">Clupea harengus</name>
    <name type="common">Atlantic herring</name>
    <dbReference type="NCBI Taxonomy" id="7950"/>
    <lineage>
        <taxon>Eukaryota</taxon>
        <taxon>Metazoa</taxon>
        <taxon>Chordata</taxon>
        <taxon>Craniata</taxon>
        <taxon>Vertebrata</taxon>
        <taxon>Euteleostomi</taxon>
        <taxon>Actinopterygii</taxon>
        <taxon>Neopterygii</taxon>
        <taxon>Teleostei</taxon>
        <taxon>Clupei</taxon>
        <taxon>Clupeiformes</taxon>
        <taxon>Clupeoidei</taxon>
        <taxon>Clupeidae</taxon>
        <taxon>Clupea</taxon>
    </lineage>
</organism>
<feature type="region of interest" description="Disordered" evidence="2">
    <location>
        <begin position="283"/>
        <end position="342"/>
    </location>
</feature>
<dbReference type="Proteomes" id="UP000515152">
    <property type="component" value="Chromosome 2"/>
</dbReference>
<keyword evidence="4" id="KW-1185">Reference proteome</keyword>